<dbReference type="Pfam" id="PF01554">
    <property type="entry name" value="MatE"/>
    <property type="match status" value="2"/>
</dbReference>
<dbReference type="Proteomes" id="UP000182624">
    <property type="component" value="Unassembled WGS sequence"/>
</dbReference>
<dbReference type="RefSeq" id="WP_074890431.1">
    <property type="nucleotide sequence ID" value="NZ_FOXO01000025.1"/>
</dbReference>
<comment type="subcellular location">
    <subcellularLocation>
        <location evidence="1">Cell membrane</location>
        <topology evidence="1">Multi-pass membrane protein</topology>
    </subcellularLocation>
</comment>
<keyword evidence="3" id="KW-1003">Cell membrane</keyword>
<dbReference type="EMBL" id="FOXO01000025">
    <property type="protein sequence ID" value="SFQ23343.1"/>
    <property type="molecule type" value="Genomic_DNA"/>
</dbReference>
<evidence type="ECO:0000256" key="5">
    <source>
        <dbReference type="ARBA" id="ARBA00022989"/>
    </source>
</evidence>
<feature type="transmembrane region" description="Helical" evidence="7">
    <location>
        <begin position="356"/>
        <end position="381"/>
    </location>
</feature>
<dbReference type="InterPro" id="IPR002528">
    <property type="entry name" value="MATE_fam"/>
</dbReference>
<feature type="transmembrane region" description="Helical" evidence="7">
    <location>
        <begin position="97"/>
        <end position="116"/>
    </location>
</feature>
<proteinExistence type="predicted"/>
<keyword evidence="2" id="KW-0813">Transport</keyword>
<dbReference type="PANTHER" id="PTHR43823">
    <property type="entry name" value="SPORULATION PROTEIN YKVU"/>
    <property type="match status" value="1"/>
</dbReference>
<evidence type="ECO:0000256" key="2">
    <source>
        <dbReference type="ARBA" id="ARBA00022448"/>
    </source>
</evidence>
<name>A0A1I5WUC2_9FIRM</name>
<evidence type="ECO:0000256" key="1">
    <source>
        <dbReference type="ARBA" id="ARBA00004651"/>
    </source>
</evidence>
<feature type="transmembrane region" description="Helical" evidence="7">
    <location>
        <begin position="136"/>
        <end position="157"/>
    </location>
</feature>
<dbReference type="GO" id="GO:0015297">
    <property type="term" value="F:antiporter activity"/>
    <property type="evidence" value="ECO:0007669"/>
    <property type="project" value="InterPro"/>
</dbReference>
<keyword evidence="5 7" id="KW-1133">Transmembrane helix</keyword>
<reference evidence="9" key="1">
    <citation type="submission" date="2016-10" db="EMBL/GenBank/DDBJ databases">
        <authorList>
            <person name="Varghese N."/>
            <person name="Submissions S."/>
        </authorList>
    </citation>
    <scope>NUCLEOTIDE SEQUENCE [LARGE SCALE GENOMIC DNA]</scope>
    <source>
        <strain evidence="9">P18</strain>
    </source>
</reference>
<keyword evidence="6 7" id="KW-0472">Membrane</keyword>
<dbReference type="PANTHER" id="PTHR43823:SF3">
    <property type="entry name" value="MULTIDRUG EXPORT PROTEIN MEPA"/>
    <property type="match status" value="1"/>
</dbReference>
<dbReference type="AlphaFoldDB" id="A0A1I5WUC2"/>
<evidence type="ECO:0000256" key="7">
    <source>
        <dbReference type="SAM" id="Phobius"/>
    </source>
</evidence>
<evidence type="ECO:0000256" key="4">
    <source>
        <dbReference type="ARBA" id="ARBA00022692"/>
    </source>
</evidence>
<evidence type="ECO:0000256" key="6">
    <source>
        <dbReference type="ARBA" id="ARBA00023136"/>
    </source>
</evidence>
<dbReference type="InterPro" id="IPR051327">
    <property type="entry name" value="MATE_MepA_subfamily"/>
</dbReference>
<feature type="transmembrane region" description="Helical" evidence="7">
    <location>
        <begin position="164"/>
        <end position="185"/>
    </location>
</feature>
<feature type="transmembrane region" description="Helical" evidence="7">
    <location>
        <begin position="269"/>
        <end position="293"/>
    </location>
</feature>
<feature type="transmembrane region" description="Helical" evidence="7">
    <location>
        <begin position="55"/>
        <end position="76"/>
    </location>
</feature>
<keyword evidence="9" id="KW-1185">Reference proteome</keyword>
<organism evidence="8 9">
    <name type="scientific">Butyrivibrio proteoclasticus</name>
    <dbReference type="NCBI Taxonomy" id="43305"/>
    <lineage>
        <taxon>Bacteria</taxon>
        <taxon>Bacillati</taxon>
        <taxon>Bacillota</taxon>
        <taxon>Clostridia</taxon>
        <taxon>Lachnospirales</taxon>
        <taxon>Lachnospiraceae</taxon>
        <taxon>Butyrivibrio</taxon>
    </lineage>
</organism>
<sequence>MDQEQELSQDFTLWSFLKFIAPSIFVFVFIAVYQTVDGLFIKMFIGELAISAINLYYPIISLVIAAGVMIGTGGNAMIVKKVGEGKRKEAGETFSRVMVFTILIGVIFTVISLVFADPIMRLCGATEGTIEYLRPYYIGLSTFSIAIIMQTELGILIIGEGKTVVAAVVIMVGGVLNCVLDYVFMKWFNMGIHGAAIATVIGYCITIVYAVWFYIITKQSSYKLELAKPDLKEMGEICFNGSSDMVSNLAQGVTVLISNHLAFRCYGEIGISALTIITYLQTLIMMVFMGLTSAVEPVFSFHYGSGNTEMRKKVYKLSMTWCILIGVACCVLLFAVKNPVISVFFEPGTELYEICQAGYLLSLPGCLFVGINVFGSGLFTAFSNGLVSGMLSFVRTFLILVACLYGLTALLGGTGLWIAWPASEVISLIVTMLTLKRFRARYEY</sequence>
<feature type="transmembrane region" description="Helical" evidence="7">
    <location>
        <begin position="314"/>
        <end position="336"/>
    </location>
</feature>
<evidence type="ECO:0000313" key="9">
    <source>
        <dbReference type="Proteomes" id="UP000182624"/>
    </source>
</evidence>
<gene>
    <name evidence="8" type="ORF">SAMN04487928_12537</name>
</gene>
<evidence type="ECO:0000313" key="8">
    <source>
        <dbReference type="EMBL" id="SFQ23343.1"/>
    </source>
</evidence>
<feature type="transmembrane region" description="Helical" evidence="7">
    <location>
        <begin position="191"/>
        <end position="216"/>
    </location>
</feature>
<feature type="transmembrane region" description="Helical" evidence="7">
    <location>
        <begin position="12"/>
        <end position="35"/>
    </location>
</feature>
<dbReference type="InterPro" id="IPR048279">
    <property type="entry name" value="MdtK-like"/>
</dbReference>
<accession>A0A1I5WUC2</accession>
<keyword evidence="4 7" id="KW-0812">Transmembrane</keyword>
<dbReference type="OrthoDB" id="9808954at2"/>
<dbReference type="GO" id="GO:0005886">
    <property type="term" value="C:plasma membrane"/>
    <property type="evidence" value="ECO:0007669"/>
    <property type="project" value="UniProtKB-SubCell"/>
</dbReference>
<protein>
    <submittedName>
        <fullName evidence="8">Putative efflux protein, MATE family</fullName>
    </submittedName>
</protein>
<feature type="transmembrane region" description="Helical" evidence="7">
    <location>
        <begin position="393"/>
        <end position="411"/>
    </location>
</feature>
<dbReference type="GO" id="GO:0042910">
    <property type="term" value="F:xenobiotic transmembrane transporter activity"/>
    <property type="evidence" value="ECO:0007669"/>
    <property type="project" value="InterPro"/>
</dbReference>
<dbReference type="PIRSF" id="PIRSF006603">
    <property type="entry name" value="DinF"/>
    <property type="match status" value="1"/>
</dbReference>
<evidence type="ECO:0000256" key="3">
    <source>
        <dbReference type="ARBA" id="ARBA00022475"/>
    </source>
</evidence>